<dbReference type="AlphaFoldDB" id="A0A6J4H6S1"/>
<organism evidence="1">
    <name type="scientific">uncultured Cytophagales bacterium</name>
    <dbReference type="NCBI Taxonomy" id="158755"/>
    <lineage>
        <taxon>Bacteria</taxon>
        <taxon>Pseudomonadati</taxon>
        <taxon>Bacteroidota</taxon>
        <taxon>Sphingobacteriia</taxon>
        <taxon>Sphingobacteriales</taxon>
        <taxon>environmental samples</taxon>
    </lineage>
</organism>
<dbReference type="EMBL" id="CADCTQ010000016">
    <property type="protein sequence ID" value="CAA9215746.1"/>
    <property type="molecule type" value="Genomic_DNA"/>
</dbReference>
<name>A0A6J4H6S1_9SPHI</name>
<gene>
    <name evidence="1" type="ORF">AVDCRST_MAG56-176</name>
</gene>
<protein>
    <submittedName>
        <fullName evidence="1">Uncharacterized protein</fullName>
    </submittedName>
</protein>
<sequence>MNEQNRVILPQSFPFPPAIIFYFAGQCVTLAKRFIRTCVKTIPDHPLSFN</sequence>
<accession>A0A6J4H6S1</accession>
<evidence type="ECO:0000313" key="1">
    <source>
        <dbReference type="EMBL" id="CAA9215746.1"/>
    </source>
</evidence>
<reference evidence="1" key="1">
    <citation type="submission" date="2020-02" db="EMBL/GenBank/DDBJ databases">
        <authorList>
            <person name="Meier V. D."/>
        </authorList>
    </citation>
    <scope>NUCLEOTIDE SEQUENCE</scope>
    <source>
        <strain evidence="1">AVDCRST_MAG56</strain>
    </source>
</reference>
<proteinExistence type="predicted"/>